<dbReference type="Proteomes" id="UP000467148">
    <property type="component" value="Chromosome"/>
</dbReference>
<evidence type="ECO:0000313" key="1">
    <source>
        <dbReference type="EMBL" id="BBY65019.1"/>
    </source>
</evidence>
<dbReference type="RefSeq" id="WP_163749162.1">
    <property type="nucleotide sequence ID" value="NZ_AP022596.1"/>
</dbReference>
<keyword evidence="2" id="KW-1185">Reference proteome</keyword>
<proteinExistence type="predicted"/>
<dbReference type="SUPFAM" id="SSF53474">
    <property type="entry name" value="alpha/beta-Hydrolases"/>
    <property type="match status" value="1"/>
</dbReference>
<organism evidence="1 2">
    <name type="scientific">Mycolicibacterium helvum</name>
    <dbReference type="NCBI Taxonomy" id="1534349"/>
    <lineage>
        <taxon>Bacteria</taxon>
        <taxon>Bacillati</taxon>
        <taxon>Actinomycetota</taxon>
        <taxon>Actinomycetes</taxon>
        <taxon>Mycobacteriales</taxon>
        <taxon>Mycobacteriaceae</taxon>
        <taxon>Mycolicibacterium</taxon>
    </lineage>
</organism>
<evidence type="ECO:0000313" key="2">
    <source>
        <dbReference type="Proteomes" id="UP000467148"/>
    </source>
</evidence>
<gene>
    <name evidence="1" type="ORF">MHEL_32620</name>
</gene>
<dbReference type="EMBL" id="AP022596">
    <property type="protein sequence ID" value="BBY65019.1"/>
    <property type="molecule type" value="Genomic_DNA"/>
</dbReference>
<protein>
    <recommendedName>
        <fullName evidence="3">PE-PPE domain-containing protein</fullName>
    </recommendedName>
</protein>
<evidence type="ECO:0008006" key="3">
    <source>
        <dbReference type="Google" id="ProtNLM"/>
    </source>
</evidence>
<dbReference type="AlphaFoldDB" id="A0A7I7T987"/>
<dbReference type="KEGG" id="mhev:MHEL_32620"/>
<name>A0A7I7T987_9MYCO</name>
<accession>A0A7I7T987</accession>
<dbReference type="InterPro" id="IPR029058">
    <property type="entry name" value="AB_hydrolase_fold"/>
</dbReference>
<sequence length="341" mass="35913">MKVKFFYANGTSYALRVLYYGLNIVSLDNSQVLTIGGYSVNPKDFRVATIGGLDGKTAAWDGRPQNDPFPYLLDPDIFDAIRITYPAASFPMGSSIGYGYDEIVSRVKNLTPGDPWMVGGYSQGAAVVSSVYNSTRLGGQLQDWAPGFLGGVCFGNPRRQVNYRGEVGGTWSGAWDVSGSTTGGHGSFPTTGPVARLTDCEPAKWIEFAAPGDIFTSTGDSTNGLNWTAGNAAFVTLAPDAIYDFLQNQPAYLAAANAAAIPGNVRESFVDAAGQPYDIVGGGHVTYPFVPPEGDPDSGKTSYQIALKWLTAKANAWATAPISLPASGVGWSTTLLSPAAS</sequence>
<reference evidence="1 2" key="1">
    <citation type="journal article" date="2019" name="Emerg. Microbes Infect.">
        <title>Comprehensive subspecies identification of 175 nontuberculous mycobacteria species based on 7547 genomic profiles.</title>
        <authorList>
            <person name="Matsumoto Y."/>
            <person name="Kinjo T."/>
            <person name="Motooka D."/>
            <person name="Nabeya D."/>
            <person name="Jung N."/>
            <person name="Uechi K."/>
            <person name="Horii T."/>
            <person name="Iida T."/>
            <person name="Fujita J."/>
            <person name="Nakamura S."/>
        </authorList>
    </citation>
    <scope>NUCLEOTIDE SEQUENCE [LARGE SCALE GENOMIC DNA]</scope>
    <source>
        <strain evidence="1 2">JCM 30396</strain>
    </source>
</reference>
<dbReference type="Gene3D" id="3.40.50.1820">
    <property type="entry name" value="alpha/beta hydrolase"/>
    <property type="match status" value="1"/>
</dbReference>